<dbReference type="AlphaFoldDB" id="A0AA91Q1B9"/>
<dbReference type="PANTHER" id="PTHR13475:SF3">
    <property type="entry name" value="NEUGRIN"/>
    <property type="match status" value="1"/>
</dbReference>
<name>A0AA91Q1B9_CLALS</name>
<feature type="compositionally biased region" description="Basic and acidic residues" evidence="5">
    <location>
        <begin position="127"/>
        <end position="141"/>
    </location>
</feature>
<gene>
    <name evidence="6" type="ORF">A9F13_07g03355</name>
</gene>
<dbReference type="GO" id="GO:0005739">
    <property type="term" value="C:mitochondrion"/>
    <property type="evidence" value="ECO:0007669"/>
    <property type="project" value="UniProtKB-SubCell"/>
</dbReference>
<evidence type="ECO:0000256" key="1">
    <source>
        <dbReference type="ARBA" id="ARBA00003548"/>
    </source>
</evidence>
<evidence type="ECO:0000256" key="2">
    <source>
        <dbReference type="ARBA" id="ARBA00004173"/>
    </source>
</evidence>
<evidence type="ECO:0000313" key="7">
    <source>
        <dbReference type="Proteomes" id="UP000195602"/>
    </source>
</evidence>
<comment type="caution">
    <text evidence="6">The sequence shown here is derived from an EMBL/GenBank/DDBJ whole genome shotgun (WGS) entry which is preliminary data.</text>
</comment>
<dbReference type="PANTHER" id="PTHR13475">
    <property type="entry name" value="NEUGRIN"/>
    <property type="match status" value="1"/>
</dbReference>
<dbReference type="Pfam" id="PF06413">
    <property type="entry name" value="Neugrin"/>
    <property type="match status" value="1"/>
</dbReference>
<proteinExistence type="inferred from homology"/>
<dbReference type="Proteomes" id="UP000195602">
    <property type="component" value="Unassembled WGS sequence"/>
</dbReference>
<protein>
    <recommendedName>
        <fullName evidence="4">Required for respiratory growth protein 9, mitochondrial</fullName>
    </recommendedName>
</protein>
<comment type="similarity">
    <text evidence="3">Belongs to the RRG9 family.</text>
</comment>
<comment type="subcellular location">
    <subcellularLocation>
        <location evidence="2">Mitochondrion</location>
    </subcellularLocation>
</comment>
<reference evidence="6 7" key="1">
    <citation type="submission" date="2017-04" db="EMBL/GenBank/DDBJ databases">
        <title>Draft genome of the yeast Clavispora lusitaniae type strain CBS 6936.</title>
        <authorList>
            <person name="Durrens P."/>
            <person name="Klopp C."/>
            <person name="Biteau N."/>
            <person name="Fitton-Ouhabi V."/>
            <person name="Dementhon K."/>
            <person name="Accoceberry I."/>
            <person name="Sherman D.J."/>
            <person name="Noel T."/>
        </authorList>
    </citation>
    <scope>NUCLEOTIDE SEQUENCE [LARGE SCALE GENOMIC DNA]</scope>
    <source>
        <strain evidence="6 7">CBS 6936</strain>
    </source>
</reference>
<organism evidence="6 7">
    <name type="scientific">Clavispora lusitaniae</name>
    <name type="common">Candida lusitaniae</name>
    <dbReference type="NCBI Taxonomy" id="36911"/>
    <lineage>
        <taxon>Eukaryota</taxon>
        <taxon>Fungi</taxon>
        <taxon>Dikarya</taxon>
        <taxon>Ascomycota</taxon>
        <taxon>Saccharomycotina</taxon>
        <taxon>Pichiomycetes</taxon>
        <taxon>Metschnikowiaceae</taxon>
        <taxon>Clavispora</taxon>
    </lineage>
</organism>
<dbReference type="EMBL" id="LYUB02000007">
    <property type="protein sequence ID" value="OVF08848.1"/>
    <property type="molecule type" value="Genomic_DNA"/>
</dbReference>
<evidence type="ECO:0000313" key="6">
    <source>
        <dbReference type="EMBL" id="OVF08848.1"/>
    </source>
</evidence>
<dbReference type="OMA" id="KRYGNWN"/>
<evidence type="ECO:0000256" key="4">
    <source>
        <dbReference type="ARBA" id="ARBA00013566"/>
    </source>
</evidence>
<dbReference type="InterPro" id="IPR010487">
    <property type="entry name" value="NGRN/Rrg9"/>
</dbReference>
<accession>A0AA91Q1B9</accession>
<evidence type="ECO:0000256" key="5">
    <source>
        <dbReference type="SAM" id="MobiDB-lite"/>
    </source>
</evidence>
<dbReference type="GO" id="GO:0005634">
    <property type="term" value="C:nucleus"/>
    <property type="evidence" value="ECO:0007669"/>
    <property type="project" value="TreeGrafter"/>
</dbReference>
<feature type="region of interest" description="Disordered" evidence="5">
    <location>
        <begin position="127"/>
        <end position="187"/>
    </location>
</feature>
<evidence type="ECO:0000256" key="3">
    <source>
        <dbReference type="ARBA" id="ARBA00010895"/>
    </source>
</evidence>
<dbReference type="KEGG" id="clus:A9F13_07g03355"/>
<sequence>MWTTLRAQVSKSYDVLWRRYSSKPLSAEEIFKQKAKQADLKRKQTAPEWVKRDEALRRRYGKWNPTRKLSRQQINDIRNLKLQYPAMKTKQLADFFSINPESIRRILKSKWEPTEEELEDINRRAEKRKLASQEKKAERIQQVKNSMANAPQIKGNKSYSKKHKDFSKRKETYSKKPYTPGVGDFID</sequence>
<comment type="function">
    <text evidence="1">Required for respiratory activity and maintenance and expression of the mitochondrial genome.</text>
</comment>